<evidence type="ECO:0000256" key="1">
    <source>
        <dbReference type="ARBA" id="ARBA00022679"/>
    </source>
</evidence>
<dbReference type="SMART" id="SM01120">
    <property type="entry name" value="Dak2"/>
    <property type="match status" value="1"/>
</dbReference>
<dbReference type="GO" id="GO:0004371">
    <property type="term" value="F:glycerone kinase activity"/>
    <property type="evidence" value="ECO:0007669"/>
    <property type="project" value="InterPro"/>
</dbReference>
<reference evidence="4 5" key="1">
    <citation type="submission" date="2013-08" db="EMBL/GenBank/DDBJ databases">
        <authorList>
            <person name="Weinstock G."/>
            <person name="Sodergren E."/>
            <person name="Wylie T."/>
            <person name="Fulton L."/>
            <person name="Fulton R."/>
            <person name="Fronick C."/>
            <person name="O'Laughlin M."/>
            <person name="Godfrey J."/>
            <person name="Miner T."/>
            <person name="Herter B."/>
            <person name="Appelbaum E."/>
            <person name="Cordes M."/>
            <person name="Lek S."/>
            <person name="Wollam A."/>
            <person name="Pepin K.H."/>
            <person name="Palsikar V.B."/>
            <person name="Mitreva M."/>
            <person name="Wilson R.K."/>
        </authorList>
    </citation>
    <scope>NUCLEOTIDE SEQUENCE [LARGE SCALE GENOMIC DNA]</scope>
    <source>
        <strain evidence="4 5">ATCC BAA-474</strain>
    </source>
</reference>
<dbReference type="InterPro" id="IPR004007">
    <property type="entry name" value="DhaL_dom"/>
</dbReference>
<dbReference type="FunFam" id="1.25.40.340:FF:000002">
    <property type="entry name" value="Dihydroxyacetone kinase, L subunit"/>
    <property type="match status" value="1"/>
</dbReference>
<dbReference type="HOGENOM" id="CLU_066424_5_0_0"/>
<comment type="caution">
    <text evidence="4">The sequence shown here is derived from an EMBL/GenBank/DDBJ whole genome shotgun (WGS) entry which is preliminary data.</text>
</comment>
<keyword evidence="5" id="KW-1185">Reference proteome</keyword>
<keyword evidence="2" id="KW-0418">Kinase</keyword>
<evidence type="ECO:0000313" key="5">
    <source>
        <dbReference type="Proteomes" id="UP000017081"/>
    </source>
</evidence>
<dbReference type="SUPFAM" id="SSF101473">
    <property type="entry name" value="DhaL-like"/>
    <property type="match status" value="1"/>
</dbReference>
<evidence type="ECO:0000256" key="2">
    <source>
        <dbReference type="ARBA" id="ARBA00022777"/>
    </source>
</evidence>
<dbReference type="Pfam" id="PF02734">
    <property type="entry name" value="Dak2"/>
    <property type="match status" value="1"/>
</dbReference>
<dbReference type="AlphaFoldDB" id="U7VCP6"/>
<evidence type="ECO:0000259" key="3">
    <source>
        <dbReference type="PROSITE" id="PS51480"/>
    </source>
</evidence>
<dbReference type="PROSITE" id="PS51480">
    <property type="entry name" value="DHAL"/>
    <property type="match status" value="1"/>
</dbReference>
<dbReference type="PATRIC" id="fig|1319815.3.peg.777"/>
<sequence length="202" mass="22122">MELITLIDKIADRIYENKDYLSELDREIGDSDHGVNLSRGFQKIKDESEILKSLNYSDCFNKMAMILISNVGGASGAIYGTGLMKVAQTLKGVDILDRNNIVKAAEAMVEGIKMRGKAQCGEKTMLDTIVPVVEVLKNNKEDSLDALLKKIQITAKDGMESTENMLATKGRASYLGARSIGHIDPGAMSSYLIIDTICKNLK</sequence>
<dbReference type="GO" id="GO:0019563">
    <property type="term" value="P:glycerol catabolic process"/>
    <property type="evidence" value="ECO:0007669"/>
    <property type="project" value="TreeGrafter"/>
</dbReference>
<organism evidence="4 5">
    <name type="scientific">Cetobacterium somerae ATCC BAA-474</name>
    <dbReference type="NCBI Taxonomy" id="1319815"/>
    <lineage>
        <taxon>Bacteria</taxon>
        <taxon>Fusobacteriati</taxon>
        <taxon>Fusobacteriota</taxon>
        <taxon>Fusobacteriia</taxon>
        <taxon>Fusobacteriales</taxon>
        <taxon>Fusobacteriaceae</taxon>
        <taxon>Cetobacterium</taxon>
    </lineage>
</organism>
<name>U7VCP6_9FUSO</name>
<dbReference type="GO" id="GO:0005829">
    <property type="term" value="C:cytosol"/>
    <property type="evidence" value="ECO:0007669"/>
    <property type="project" value="TreeGrafter"/>
</dbReference>
<dbReference type="InterPro" id="IPR050861">
    <property type="entry name" value="Dihydroxyacetone_Kinase"/>
</dbReference>
<gene>
    <name evidence="4" type="ORF">HMPREF0202_00809</name>
</gene>
<dbReference type="eggNOG" id="COG1461">
    <property type="taxonomic scope" value="Bacteria"/>
</dbReference>
<dbReference type="Gene3D" id="1.25.40.340">
    <property type="match status" value="1"/>
</dbReference>
<dbReference type="NCBIfam" id="TIGR02365">
    <property type="entry name" value="dha_L_ycgS"/>
    <property type="match status" value="1"/>
</dbReference>
<dbReference type="RefSeq" id="WP_023050354.1">
    <property type="nucleotide sequence ID" value="NZ_CP173062.2"/>
</dbReference>
<dbReference type="PANTHER" id="PTHR28629">
    <property type="entry name" value="TRIOKINASE/FMN CYCLASE"/>
    <property type="match status" value="1"/>
</dbReference>
<evidence type="ECO:0000313" key="4">
    <source>
        <dbReference type="EMBL" id="ERT69300.1"/>
    </source>
</evidence>
<proteinExistence type="predicted"/>
<protein>
    <recommendedName>
        <fullName evidence="3">DhaL domain-containing protein</fullName>
    </recommendedName>
</protein>
<dbReference type="STRING" id="1319815.HMPREF0202_00809"/>
<feature type="domain" description="DhaL" evidence="3">
    <location>
        <begin position="1"/>
        <end position="199"/>
    </location>
</feature>
<dbReference type="PANTHER" id="PTHR28629:SF4">
    <property type="entry name" value="TRIOKINASE_FMN CYCLASE"/>
    <property type="match status" value="1"/>
</dbReference>
<accession>U7VCP6</accession>
<dbReference type="EMBL" id="AXZF01000029">
    <property type="protein sequence ID" value="ERT69300.1"/>
    <property type="molecule type" value="Genomic_DNA"/>
</dbReference>
<keyword evidence="1" id="KW-0808">Transferase</keyword>
<dbReference type="InterPro" id="IPR036117">
    <property type="entry name" value="DhaL_dom_sf"/>
</dbReference>
<dbReference type="Proteomes" id="UP000017081">
    <property type="component" value="Unassembled WGS sequence"/>
</dbReference>
<dbReference type="InterPro" id="IPR012737">
    <property type="entry name" value="DhaK_L_YcgS"/>
</dbReference>